<name>A0A2A5IWV0_BACPU</name>
<gene>
    <name evidence="2" type="ORF">CEY02_06565</name>
</gene>
<evidence type="ECO:0000313" key="2">
    <source>
        <dbReference type="EMBL" id="PCK21805.1"/>
    </source>
</evidence>
<evidence type="ECO:0000313" key="3">
    <source>
        <dbReference type="Proteomes" id="UP000228754"/>
    </source>
</evidence>
<organism evidence="2 3">
    <name type="scientific">Bacillus pumilus</name>
    <name type="common">Bacillus mesentericus</name>
    <dbReference type="NCBI Taxonomy" id="1408"/>
    <lineage>
        <taxon>Bacteria</taxon>
        <taxon>Bacillati</taxon>
        <taxon>Bacillota</taxon>
        <taxon>Bacilli</taxon>
        <taxon>Bacillales</taxon>
        <taxon>Bacillaceae</taxon>
        <taxon>Bacillus</taxon>
    </lineage>
</organism>
<proteinExistence type="predicted"/>
<evidence type="ECO:0000256" key="1">
    <source>
        <dbReference type="SAM" id="Phobius"/>
    </source>
</evidence>
<sequence length="62" mass="7044">MNLARVMCILIFIVSLTGFIQIIINKQFIYNGIIYILIFLLSLALSITIPIQNKNNNSSTQK</sequence>
<dbReference type="AlphaFoldDB" id="A0A2A5IWV0"/>
<feature type="transmembrane region" description="Helical" evidence="1">
    <location>
        <begin position="30"/>
        <end position="51"/>
    </location>
</feature>
<feature type="transmembrane region" description="Helical" evidence="1">
    <location>
        <begin position="7"/>
        <end position="24"/>
    </location>
</feature>
<dbReference type="Proteomes" id="UP000228754">
    <property type="component" value="Unassembled WGS sequence"/>
</dbReference>
<reference evidence="2 3" key="1">
    <citation type="submission" date="2017-06" db="EMBL/GenBank/DDBJ databases">
        <title>Draft Genome Sequence of Bacillus sp Strain 36R Isolated from saline sediment at Atanasia, Sonora, Mexico.</title>
        <authorList>
            <person name="Sanchez Diaz R."/>
            <person name="Quiroz Macias M.E."/>
            <person name="Ibarra Gamez J.C."/>
            <person name="Enciso Ibarra J."/>
            <person name="Gomez Gil B."/>
            <person name="Galaviz Silva L."/>
        </authorList>
    </citation>
    <scope>NUCLEOTIDE SEQUENCE [LARGE SCALE GENOMIC DNA]</scope>
    <source>
        <strain evidence="2 3">36R_ATNSAL</strain>
    </source>
</reference>
<keyword evidence="1" id="KW-0472">Membrane</keyword>
<keyword evidence="1" id="KW-1133">Transmembrane helix</keyword>
<comment type="caution">
    <text evidence="2">The sequence shown here is derived from an EMBL/GenBank/DDBJ whole genome shotgun (WGS) entry which is preliminary data.</text>
</comment>
<accession>A0A2A5IWV0</accession>
<keyword evidence="1" id="KW-0812">Transmembrane</keyword>
<dbReference type="EMBL" id="NKHG01000044">
    <property type="protein sequence ID" value="PCK21805.1"/>
    <property type="molecule type" value="Genomic_DNA"/>
</dbReference>
<protein>
    <submittedName>
        <fullName evidence="2">Uncharacterized protein</fullName>
    </submittedName>
</protein>